<dbReference type="InParanoid" id="A0A0Q3HBD3"/>
<evidence type="ECO:0000313" key="3">
    <source>
        <dbReference type="EnsemblPlants" id="KQJ85427"/>
    </source>
</evidence>
<dbReference type="EnsemblPlants" id="KQJ85427">
    <property type="protein sequence ID" value="KQJ85427"/>
    <property type="gene ID" value="BRADI_5g26983v3"/>
</dbReference>
<reference evidence="2 3" key="1">
    <citation type="journal article" date="2010" name="Nature">
        <title>Genome sequencing and analysis of the model grass Brachypodium distachyon.</title>
        <authorList>
            <consortium name="International Brachypodium Initiative"/>
        </authorList>
    </citation>
    <scope>NUCLEOTIDE SEQUENCE [LARGE SCALE GENOMIC DNA]</scope>
    <source>
        <strain evidence="2 3">Bd21</strain>
    </source>
</reference>
<dbReference type="EMBL" id="CM000884">
    <property type="protein sequence ID" value="KQJ85427.1"/>
    <property type="molecule type" value="Genomic_DNA"/>
</dbReference>
<reference evidence="3" key="3">
    <citation type="submission" date="2018-08" db="UniProtKB">
        <authorList>
            <consortium name="EnsemblPlants"/>
        </authorList>
    </citation>
    <scope>IDENTIFICATION</scope>
    <source>
        <strain evidence="3">cv. Bd21</strain>
    </source>
</reference>
<dbReference type="Proteomes" id="UP000008810">
    <property type="component" value="Chromosome 5"/>
</dbReference>
<evidence type="ECO:0000313" key="2">
    <source>
        <dbReference type="EMBL" id="KQJ85427.1"/>
    </source>
</evidence>
<accession>A0A0Q3HBD3</accession>
<feature type="compositionally biased region" description="Pro residues" evidence="1">
    <location>
        <begin position="122"/>
        <end position="143"/>
    </location>
</feature>
<reference evidence="2" key="2">
    <citation type="submission" date="2017-06" db="EMBL/GenBank/DDBJ databases">
        <title>WGS assembly of Brachypodium distachyon.</title>
        <authorList>
            <consortium name="The International Brachypodium Initiative"/>
            <person name="Lucas S."/>
            <person name="Harmon-Smith M."/>
            <person name="Lail K."/>
            <person name="Tice H."/>
            <person name="Grimwood J."/>
            <person name="Bruce D."/>
            <person name="Barry K."/>
            <person name="Shu S."/>
            <person name="Lindquist E."/>
            <person name="Wang M."/>
            <person name="Pitluck S."/>
            <person name="Vogel J.P."/>
            <person name="Garvin D.F."/>
            <person name="Mockler T.C."/>
            <person name="Schmutz J."/>
            <person name="Rokhsar D."/>
            <person name="Bevan M.W."/>
        </authorList>
    </citation>
    <scope>NUCLEOTIDE SEQUENCE</scope>
    <source>
        <strain evidence="2">Bd21</strain>
    </source>
</reference>
<sequence>MPRDKEMVAASRSRRPARASSRRYVRRRRRNSHISRHRAAAIRAPQPLLDRRRASSRWSQTLNPSSSPSFSRFSLESMGFAASRITCFLLIRLVVLVSPLLESSCPVASRAAGLARRRSPVAVPPTPPPQPRHPQVAAPPRPPNLTGRSDAASWEHEEAEGPCLPSCPVRMNHVILWSYVFSSKDKI</sequence>
<name>A0A0Q3HBD3_BRADI</name>
<protein>
    <submittedName>
        <fullName evidence="2 3">Uncharacterized protein</fullName>
    </submittedName>
</protein>
<evidence type="ECO:0000313" key="4">
    <source>
        <dbReference type="Proteomes" id="UP000008810"/>
    </source>
</evidence>
<feature type="compositionally biased region" description="Basic residues" evidence="1">
    <location>
        <begin position="12"/>
        <end position="39"/>
    </location>
</feature>
<dbReference type="AlphaFoldDB" id="A0A0Q3HBD3"/>
<evidence type="ECO:0000256" key="1">
    <source>
        <dbReference type="SAM" id="MobiDB-lite"/>
    </source>
</evidence>
<organism evidence="2">
    <name type="scientific">Brachypodium distachyon</name>
    <name type="common">Purple false brome</name>
    <name type="synonym">Trachynia distachya</name>
    <dbReference type="NCBI Taxonomy" id="15368"/>
    <lineage>
        <taxon>Eukaryota</taxon>
        <taxon>Viridiplantae</taxon>
        <taxon>Streptophyta</taxon>
        <taxon>Embryophyta</taxon>
        <taxon>Tracheophyta</taxon>
        <taxon>Spermatophyta</taxon>
        <taxon>Magnoliopsida</taxon>
        <taxon>Liliopsida</taxon>
        <taxon>Poales</taxon>
        <taxon>Poaceae</taxon>
        <taxon>BOP clade</taxon>
        <taxon>Pooideae</taxon>
        <taxon>Stipodae</taxon>
        <taxon>Brachypodieae</taxon>
        <taxon>Brachypodium</taxon>
    </lineage>
</organism>
<proteinExistence type="predicted"/>
<feature type="region of interest" description="Disordered" evidence="1">
    <location>
        <begin position="116"/>
        <end position="154"/>
    </location>
</feature>
<gene>
    <name evidence="2" type="ORF">BRADI_5g26983v3</name>
</gene>
<feature type="region of interest" description="Disordered" evidence="1">
    <location>
        <begin position="51"/>
        <end position="71"/>
    </location>
</feature>
<dbReference type="Gramene" id="KQJ85427">
    <property type="protein sequence ID" value="KQJ85427"/>
    <property type="gene ID" value="BRADI_5g26983v3"/>
</dbReference>
<dbReference type="ExpressionAtlas" id="A0A0Q3HBD3">
    <property type="expression patterns" value="baseline"/>
</dbReference>
<feature type="region of interest" description="Disordered" evidence="1">
    <location>
        <begin position="1"/>
        <end position="39"/>
    </location>
</feature>
<keyword evidence="4" id="KW-1185">Reference proteome</keyword>